<reference evidence="3" key="1">
    <citation type="journal article" date="2024" name="IScience">
        <title>Strigolactones Initiate the Formation of Haustorium-like Structures in Castilleja.</title>
        <authorList>
            <person name="Buerger M."/>
            <person name="Peterson D."/>
            <person name="Chory J."/>
        </authorList>
    </citation>
    <scope>NUCLEOTIDE SEQUENCE [LARGE SCALE GENOMIC DNA]</scope>
</reference>
<protein>
    <submittedName>
        <fullName evidence="2">Uncharacterized protein</fullName>
    </submittedName>
</protein>
<evidence type="ECO:0000313" key="2">
    <source>
        <dbReference type="EMBL" id="KAL3641831.1"/>
    </source>
</evidence>
<feature type="signal peptide" evidence="1">
    <location>
        <begin position="1"/>
        <end position="26"/>
    </location>
</feature>
<organism evidence="2 3">
    <name type="scientific">Castilleja foliolosa</name>
    <dbReference type="NCBI Taxonomy" id="1961234"/>
    <lineage>
        <taxon>Eukaryota</taxon>
        <taxon>Viridiplantae</taxon>
        <taxon>Streptophyta</taxon>
        <taxon>Embryophyta</taxon>
        <taxon>Tracheophyta</taxon>
        <taxon>Spermatophyta</taxon>
        <taxon>Magnoliopsida</taxon>
        <taxon>eudicotyledons</taxon>
        <taxon>Gunneridae</taxon>
        <taxon>Pentapetalae</taxon>
        <taxon>asterids</taxon>
        <taxon>lamiids</taxon>
        <taxon>Lamiales</taxon>
        <taxon>Orobanchaceae</taxon>
        <taxon>Pedicularideae</taxon>
        <taxon>Castillejinae</taxon>
        <taxon>Castilleja</taxon>
    </lineage>
</organism>
<dbReference type="Proteomes" id="UP001632038">
    <property type="component" value="Unassembled WGS sequence"/>
</dbReference>
<feature type="chain" id="PRO_5044774073" evidence="1">
    <location>
        <begin position="27"/>
        <end position="70"/>
    </location>
</feature>
<keyword evidence="3" id="KW-1185">Reference proteome</keyword>
<dbReference type="AlphaFoldDB" id="A0ABD3DLR5"/>
<gene>
    <name evidence="2" type="ORF">CASFOL_012646</name>
</gene>
<accession>A0ABD3DLR5</accession>
<evidence type="ECO:0000313" key="3">
    <source>
        <dbReference type="Proteomes" id="UP001632038"/>
    </source>
</evidence>
<dbReference type="EMBL" id="JAVIJP010000016">
    <property type="protein sequence ID" value="KAL3641831.1"/>
    <property type="molecule type" value="Genomic_DNA"/>
</dbReference>
<proteinExistence type="predicted"/>
<evidence type="ECO:0000256" key="1">
    <source>
        <dbReference type="SAM" id="SignalP"/>
    </source>
</evidence>
<sequence>MASFMKFLAIAFVILMFTYATGLAKADNCMRYSGYTCNYDPECKALCRDLFSKEGLCILVAVTNRCFCAC</sequence>
<comment type="caution">
    <text evidence="2">The sequence shown here is derived from an EMBL/GenBank/DDBJ whole genome shotgun (WGS) entry which is preliminary data.</text>
</comment>
<keyword evidence="1" id="KW-0732">Signal</keyword>
<name>A0ABD3DLR5_9LAMI</name>